<sequence length="146" mass="16705">QNKSRISLYAARKYRNKHTMLGNLTFREIAGKRKGVLINSNLSPRRIEGINLNSKLSSLLNSAELKSTKSDISKNELKTIDPRMFVGKTIKLMSNTPQSITIKFVENKSPKKLKNHKALFKFKEVKIKSETLTINSNKPQRNSLYK</sequence>
<feature type="non-terminal residue" evidence="1">
    <location>
        <position position="1"/>
    </location>
</feature>
<gene>
    <name evidence="1" type="ORF">g.50430</name>
</gene>
<feature type="non-terminal residue" evidence="1">
    <location>
        <position position="146"/>
    </location>
</feature>
<proteinExistence type="predicted"/>
<protein>
    <submittedName>
        <fullName evidence="1">Uncharacterized protein</fullName>
    </submittedName>
</protein>
<dbReference type="AlphaFoldDB" id="A0A1B6G8D5"/>
<reference evidence="1" key="1">
    <citation type="submission" date="2015-11" db="EMBL/GenBank/DDBJ databases">
        <title>De novo transcriptome assembly of four potential Pierce s Disease insect vectors from Arizona vineyards.</title>
        <authorList>
            <person name="Tassone E.E."/>
        </authorList>
    </citation>
    <scope>NUCLEOTIDE SEQUENCE</scope>
</reference>
<evidence type="ECO:0000313" key="1">
    <source>
        <dbReference type="EMBL" id="JAS58722.1"/>
    </source>
</evidence>
<accession>A0A1B6G8D5</accession>
<organism evidence="1">
    <name type="scientific">Cuerna arida</name>
    <dbReference type="NCBI Taxonomy" id="1464854"/>
    <lineage>
        <taxon>Eukaryota</taxon>
        <taxon>Metazoa</taxon>
        <taxon>Ecdysozoa</taxon>
        <taxon>Arthropoda</taxon>
        <taxon>Hexapoda</taxon>
        <taxon>Insecta</taxon>
        <taxon>Pterygota</taxon>
        <taxon>Neoptera</taxon>
        <taxon>Paraneoptera</taxon>
        <taxon>Hemiptera</taxon>
        <taxon>Auchenorrhyncha</taxon>
        <taxon>Membracoidea</taxon>
        <taxon>Cicadellidae</taxon>
        <taxon>Cicadellinae</taxon>
        <taxon>Proconiini</taxon>
        <taxon>Cuerna</taxon>
    </lineage>
</organism>
<name>A0A1B6G8D5_9HEMI</name>
<dbReference type="EMBL" id="GECZ01011047">
    <property type="protein sequence ID" value="JAS58722.1"/>
    <property type="molecule type" value="Transcribed_RNA"/>
</dbReference>